<protein>
    <submittedName>
        <fullName evidence="1">Uncharacterized protein</fullName>
    </submittedName>
</protein>
<keyword evidence="2" id="KW-1185">Reference proteome</keyword>
<dbReference type="Proteomes" id="UP001303046">
    <property type="component" value="Unassembled WGS sequence"/>
</dbReference>
<dbReference type="EMBL" id="JAVFWL010000001">
    <property type="protein sequence ID" value="KAK6729300.1"/>
    <property type="molecule type" value="Genomic_DNA"/>
</dbReference>
<proteinExistence type="predicted"/>
<gene>
    <name evidence="1" type="primary">Necator_chrI.g2511</name>
    <name evidence="1" type="ORF">RB195_006383</name>
</gene>
<organism evidence="1 2">
    <name type="scientific">Necator americanus</name>
    <name type="common">Human hookworm</name>
    <dbReference type="NCBI Taxonomy" id="51031"/>
    <lineage>
        <taxon>Eukaryota</taxon>
        <taxon>Metazoa</taxon>
        <taxon>Ecdysozoa</taxon>
        <taxon>Nematoda</taxon>
        <taxon>Chromadorea</taxon>
        <taxon>Rhabditida</taxon>
        <taxon>Rhabditina</taxon>
        <taxon>Rhabditomorpha</taxon>
        <taxon>Strongyloidea</taxon>
        <taxon>Ancylostomatidae</taxon>
        <taxon>Bunostominae</taxon>
        <taxon>Necator</taxon>
    </lineage>
</organism>
<sequence>MIHFYTTILCCLSGFSYFSKQDLLQLVNIGRGWRDMLRQLLQSTLPSRISLRWNCPWHRNNFRPCFFPFKLQEKLNKDTVEARTKTRGGRLMLMRRVLREQPFLGYVTRPAKPTKLSFPL</sequence>
<comment type="caution">
    <text evidence="1">The sequence shown here is derived from an EMBL/GenBank/DDBJ whole genome shotgun (WGS) entry which is preliminary data.</text>
</comment>
<accession>A0ABR1BVR5</accession>
<evidence type="ECO:0000313" key="1">
    <source>
        <dbReference type="EMBL" id="KAK6729300.1"/>
    </source>
</evidence>
<name>A0ABR1BVR5_NECAM</name>
<evidence type="ECO:0000313" key="2">
    <source>
        <dbReference type="Proteomes" id="UP001303046"/>
    </source>
</evidence>
<reference evidence="1 2" key="1">
    <citation type="submission" date="2023-08" db="EMBL/GenBank/DDBJ databases">
        <title>A Necator americanus chromosomal reference genome.</title>
        <authorList>
            <person name="Ilik V."/>
            <person name="Petrzelkova K.J."/>
            <person name="Pardy F."/>
            <person name="Fuh T."/>
            <person name="Niatou-Singa F.S."/>
            <person name="Gouil Q."/>
            <person name="Baker L."/>
            <person name="Ritchie M.E."/>
            <person name="Jex A.R."/>
            <person name="Gazzola D."/>
            <person name="Li H."/>
            <person name="Toshio Fujiwara R."/>
            <person name="Zhan B."/>
            <person name="Aroian R.V."/>
            <person name="Pafco B."/>
            <person name="Schwarz E.M."/>
        </authorList>
    </citation>
    <scope>NUCLEOTIDE SEQUENCE [LARGE SCALE GENOMIC DNA]</scope>
    <source>
        <strain evidence="1 2">Aroian</strain>
        <tissue evidence="1">Whole animal</tissue>
    </source>
</reference>